<evidence type="ECO:0000313" key="9">
    <source>
        <dbReference type="EMBL" id="TNN44344.1"/>
    </source>
</evidence>
<evidence type="ECO:0000256" key="7">
    <source>
        <dbReference type="ARBA" id="ARBA00023242"/>
    </source>
</evidence>
<evidence type="ECO:0000256" key="1">
    <source>
        <dbReference type="ARBA" id="ARBA00004123"/>
    </source>
</evidence>
<keyword evidence="6" id="KW-0653">Protein transport</keyword>
<dbReference type="InterPro" id="IPR044189">
    <property type="entry name" value="XPO4/7-like"/>
</dbReference>
<feature type="compositionally biased region" description="Low complexity" evidence="8">
    <location>
        <begin position="159"/>
        <end position="177"/>
    </location>
</feature>
<gene>
    <name evidence="9" type="primary">xpo4_4</name>
    <name evidence="9" type="ORF">EYF80_045466</name>
</gene>
<proteinExistence type="inferred from homology"/>
<evidence type="ECO:0000256" key="6">
    <source>
        <dbReference type="ARBA" id="ARBA00022927"/>
    </source>
</evidence>
<dbReference type="GO" id="GO:0006611">
    <property type="term" value="P:protein export from nucleus"/>
    <property type="evidence" value="ECO:0007669"/>
    <property type="project" value="TreeGrafter"/>
</dbReference>
<keyword evidence="10" id="KW-1185">Reference proteome</keyword>
<sequence>MLEKQDIFLPPRSLSSLPQRDSLCDPHQTLACSILTALLSEFSSSSKTSSIGLSMEFHGSCKRLFQVCSSSTSSLHLEDGLRQIFMLTMEVLQEFSRRENLNAQMSSVFQRYLALANQVLCWNFLPPNHILSLCRRPKEPFSPLASRSFPPSPALFTPSSSSSSSSSSLSSLSSSHSHLAHPEDDFTLWKRAAAAEAVVATLR</sequence>
<evidence type="ECO:0000313" key="10">
    <source>
        <dbReference type="Proteomes" id="UP000314294"/>
    </source>
</evidence>
<evidence type="ECO:0000256" key="3">
    <source>
        <dbReference type="ARBA" id="ARBA00009466"/>
    </source>
</evidence>
<evidence type="ECO:0000256" key="5">
    <source>
        <dbReference type="ARBA" id="ARBA00022490"/>
    </source>
</evidence>
<evidence type="ECO:0000256" key="4">
    <source>
        <dbReference type="ARBA" id="ARBA00022448"/>
    </source>
</evidence>
<dbReference type="GO" id="GO:0005737">
    <property type="term" value="C:cytoplasm"/>
    <property type="evidence" value="ECO:0007669"/>
    <property type="project" value="UniProtKB-SubCell"/>
</dbReference>
<dbReference type="AlphaFoldDB" id="A0A4Z2FUK6"/>
<dbReference type="GO" id="GO:0005049">
    <property type="term" value="F:nuclear export signal receptor activity"/>
    <property type="evidence" value="ECO:0007669"/>
    <property type="project" value="InterPro"/>
</dbReference>
<evidence type="ECO:0000256" key="2">
    <source>
        <dbReference type="ARBA" id="ARBA00004496"/>
    </source>
</evidence>
<organism evidence="9 10">
    <name type="scientific">Liparis tanakae</name>
    <name type="common">Tanaka's snailfish</name>
    <dbReference type="NCBI Taxonomy" id="230148"/>
    <lineage>
        <taxon>Eukaryota</taxon>
        <taxon>Metazoa</taxon>
        <taxon>Chordata</taxon>
        <taxon>Craniata</taxon>
        <taxon>Vertebrata</taxon>
        <taxon>Euteleostomi</taxon>
        <taxon>Actinopterygii</taxon>
        <taxon>Neopterygii</taxon>
        <taxon>Teleostei</taxon>
        <taxon>Neoteleostei</taxon>
        <taxon>Acanthomorphata</taxon>
        <taxon>Eupercaria</taxon>
        <taxon>Perciformes</taxon>
        <taxon>Cottioidei</taxon>
        <taxon>Cottales</taxon>
        <taxon>Liparidae</taxon>
        <taxon>Liparis</taxon>
    </lineage>
</organism>
<accession>A0A4Z2FUK6</accession>
<protein>
    <submittedName>
        <fullName evidence="9">Exportin-4</fullName>
    </submittedName>
</protein>
<feature type="region of interest" description="Disordered" evidence="8">
    <location>
        <begin position="159"/>
        <end position="179"/>
    </location>
</feature>
<dbReference type="Proteomes" id="UP000314294">
    <property type="component" value="Unassembled WGS sequence"/>
</dbReference>
<keyword evidence="5" id="KW-0963">Cytoplasm</keyword>
<dbReference type="GO" id="GO:0005643">
    <property type="term" value="C:nuclear pore"/>
    <property type="evidence" value="ECO:0007669"/>
    <property type="project" value="TreeGrafter"/>
</dbReference>
<comment type="similarity">
    <text evidence="3">Belongs to the exportin family.</text>
</comment>
<keyword evidence="4" id="KW-0813">Transport</keyword>
<name>A0A4Z2FUK6_9TELE</name>
<dbReference type="PANTHER" id="PTHR12596">
    <property type="entry name" value="EXPORTIN 4,7-RELATED"/>
    <property type="match status" value="1"/>
</dbReference>
<comment type="caution">
    <text evidence="9">The sequence shown here is derived from an EMBL/GenBank/DDBJ whole genome shotgun (WGS) entry which is preliminary data.</text>
</comment>
<keyword evidence="7" id="KW-0539">Nucleus</keyword>
<dbReference type="OrthoDB" id="5548448at2759"/>
<dbReference type="PANTHER" id="PTHR12596:SF1">
    <property type="entry name" value="EXPORTIN-4"/>
    <property type="match status" value="1"/>
</dbReference>
<dbReference type="EMBL" id="SRLO01000910">
    <property type="protein sequence ID" value="TNN44344.1"/>
    <property type="molecule type" value="Genomic_DNA"/>
</dbReference>
<reference evidence="9 10" key="1">
    <citation type="submission" date="2019-03" db="EMBL/GenBank/DDBJ databases">
        <title>First draft genome of Liparis tanakae, snailfish: a comprehensive survey of snailfish specific genes.</title>
        <authorList>
            <person name="Kim W."/>
            <person name="Song I."/>
            <person name="Jeong J.-H."/>
            <person name="Kim D."/>
            <person name="Kim S."/>
            <person name="Ryu S."/>
            <person name="Song J.Y."/>
            <person name="Lee S.K."/>
        </authorList>
    </citation>
    <scope>NUCLEOTIDE SEQUENCE [LARGE SCALE GENOMIC DNA]</scope>
    <source>
        <tissue evidence="9">Muscle</tissue>
    </source>
</reference>
<evidence type="ECO:0000256" key="8">
    <source>
        <dbReference type="SAM" id="MobiDB-lite"/>
    </source>
</evidence>
<comment type="subcellular location">
    <subcellularLocation>
        <location evidence="2">Cytoplasm</location>
    </subcellularLocation>
    <subcellularLocation>
        <location evidence="1">Nucleus</location>
    </subcellularLocation>
</comment>